<dbReference type="PANTHER" id="PTHR47584">
    <property type="match status" value="1"/>
</dbReference>
<sequence length="188" mass="20716">MVDEEETKKIGSWPPRNTKILVNVLANEVIRGNLNNGQFKQGSWTRITSSVVQQANHAYTVAQVQGKFNRLRAKHRKFSTLHRDPSGFGWNPETNTVTASEVAWQKHLDDYNLLGLIFNNSTATGGLAHGSSHDPSDTDVEEAAEELMDGGIHVDNGDGERTDINIDCYQPDSAVRRSISGNTGVVTR</sequence>
<evidence type="ECO:0000259" key="1">
    <source>
        <dbReference type="Pfam" id="PF12776"/>
    </source>
</evidence>
<dbReference type="AlphaFoldDB" id="A0A6A1WEE8"/>
<dbReference type="EMBL" id="RXIC02000020">
    <property type="protein sequence ID" value="KAB1221210.1"/>
    <property type="molecule type" value="Genomic_DNA"/>
</dbReference>
<comment type="caution">
    <text evidence="2">The sequence shown here is derived from an EMBL/GenBank/DDBJ whole genome shotgun (WGS) entry which is preliminary data.</text>
</comment>
<dbReference type="OrthoDB" id="686198at2759"/>
<evidence type="ECO:0000313" key="2">
    <source>
        <dbReference type="EMBL" id="KAB1221210.1"/>
    </source>
</evidence>
<accession>A0A6A1WEE8</accession>
<feature type="domain" description="Myb/SANT-like" evidence="1">
    <location>
        <begin position="12"/>
        <end position="107"/>
    </location>
</feature>
<reference evidence="2 3" key="1">
    <citation type="journal article" date="2019" name="Plant Biotechnol. J.">
        <title>The red bayberry genome and genetic basis of sex determination.</title>
        <authorList>
            <person name="Jia H.M."/>
            <person name="Jia H.J."/>
            <person name="Cai Q.L."/>
            <person name="Wang Y."/>
            <person name="Zhao H.B."/>
            <person name="Yang W.F."/>
            <person name="Wang G.Y."/>
            <person name="Li Y.H."/>
            <person name="Zhan D.L."/>
            <person name="Shen Y.T."/>
            <person name="Niu Q.F."/>
            <person name="Chang L."/>
            <person name="Qiu J."/>
            <person name="Zhao L."/>
            <person name="Xie H.B."/>
            <person name="Fu W.Y."/>
            <person name="Jin J."/>
            <person name="Li X.W."/>
            <person name="Jiao Y."/>
            <person name="Zhou C.C."/>
            <person name="Tu T."/>
            <person name="Chai C.Y."/>
            <person name="Gao J.L."/>
            <person name="Fan L.J."/>
            <person name="van de Weg E."/>
            <person name="Wang J.Y."/>
            <person name="Gao Z.S."/>
        </authorList>
    </citation>
    <scope>NUCLEOTIDE SEQUENCE [LARGE SCALE GENOMIC DNA]</scope>
    <source>
        <tissue evidence="2">Leaves</tissue>
    </source>
</reference>
<evidence type="ECO:0000313" key="3">
    <source>
        <dbReference type="Proteomes" id="UP000516437"/>
    </source>
</evidence>
<proteinExistence type="predicted"/>
<dbReference type="PANTHER" id="PTHR47584:SF14">
    <property type="entry name" value="L10-INTERACTING MYB DOMAIN-CONTAINING PROTEIN-LIKE"/>
    <property type="match status" value="1"/>
</dbReference>
<dbReference type="Proteomes" id="UP000516437">
    <property type="component" value="Chromosome 2"/>
</dbReference>
<name>A0A6A1WEE8_9ROSI</name>
<dbReference type="InterPro" id="IPR024752">
    <property type="entry name" value="Myb/SANT-like_dom"/>
</dbReference>
<gene>
    <name evidence="2" type="ORF">CJ030_MR2G020392</name>
</gene>
<dbReference type="InterPro" id="IPR045026">
    <property type="entry name" value="LIMYB"/>
</dbReference>
<keyword evidence="3" id="KW-1185">Reference proteome</keyword>
<protein>
    <recommendedName>
        <fullName evidence="1">Myb/SANT-like domain-containing protein</fullName>
    </recommendedName>
</protein>
<dbReference type="Pfam" id="PF12776">
    <property type="entry name" value="Myb_DNA-bind_3"/>
    <property type="match status" value="1"/>
</dbReference>
<organism evidence="2 3">
    <name type="scientific">Morella rubra</name>
    <name type="common">Chinese bayberry</name>
    <dbReference type="NCBI Taxonomy" id="262757"/>
    <lineage>
        <taxon>Eukaryota</taxon>
        <taxon>Viridiplantae</taxon>
        <taxon>Streptophyta</taxon>
        <taxon>Embryophyta</taxon>
        <taxon>Tracheophyta</taxon>
        <taxon>Spermatophyta</taxon>
        <taxon>Magnoliopsida</taxon>
        <taxon>eudicotyledons</taxon>
        <taxon>Gunneridae</taxon>
        <taxon>Pentapetalae</taxon>
        <taxon>rosids</taxon>
        <taxon>fabids</taxon>
        <taxon>Fagales</taxon>
        <taxon>Myricaceae</taxon>
        <taxon>Morella</taxon>
    </lineage>
</organism>